<dbReference type="Proteomes" id="UP001526201">
    <property type="component" value="Unassembled WGS sequence"/>
</dbReference>
<keyword evidence="1" id="KW-1133">Transmembrane helix</keyword>
<feature type="transmembrane region" description="Helical" evidence="1">
    <location>
        <begin position="39"/>
        <end position="57"/>
    </location>
</feature>
<organism evidence="2 3">
    <name type="scientific">Mycolicibacterium komossense</name>
    <dbReference type="NCBI Taxonomy" id="1779"/>
    <lineage>
        <taxon>Bacteria</taxon>
        <taxon>Bacillati</taxon>
        <taxon>Actinomycetota</taxon>
        <taxon>Actinomycetes</taxon>
        <taxon>Mycobacteriales</taxon>
        <taxon>Mycobacteriaceae</taxon>
        <taxon>Mycolicibacterium</taxon>
    </lineage>
</organism>
<feature type="transmembrane region" description="Helical" evidence="1">
    <location>
        <begin position="192"/>
        <end position="214"/>
    </location>
</feature>
<dbReference type="InterPro" id="IPR009781">
    <property type="entry name" value="DUF1345"/>
</dbReference>
<feature type="transmembrane region" description="Helical" evidence="1">
    <location>
        <begin position="109"/>
        <end position="128"/>
    </location>
</feature>
<keyword evidence="1" id="KW-0472">Membrane</keyword>
<evidence type="ECO:0000256" key="1">
    <source>
        <dbReference type="SAM" id="Phobius"/>
    </source>
</evidence>
<gene>
    <name evidence="2" type="ORF">H7J73_30390</name>
</gene>
<reference evidence="2 3" key="1">
    <citation type="journal article" date="2022" name="BMC Genomics">
        <title>Comparative genome analysis of mycobacteria focusing on tRNA and non-coding RNA.</title>
        <authorList>
            <person name="Behra P.R.K."/>
            <person name="Pettersson B.M.F."/>
            <person name="Ramesh M."/>
            <person name="Das S."/>
            <person name="Dasgupta S."/>
            <person name="Kirsebom L.A."/>
        </authorList>
    </citation>
    <scope>NUCLEOTIDE SEQUENCE [LARGE SCALE GENOMIC DNA]</scope>
    <source>
        <strain evidence="2 3">DSM 44078</strain>
    </source>
</reference>
<keyword evidence="1" id="KW-0812">Transmembrane</keyword>
<evidence type="ECO:0000313" key="3">
    <source>
        <dbReference type="Proteomes" id="UP001526201"/>
    </source>
</evidence>
<accession>A0ABT3CLJ9</accession>
<evidence type="ECO:0000313" key="2">
    <source>
        <dbReference type="EMBL" id="MCV7230327.1"/>
    </source>
</evidence>
<proteinExistence type="predicted"/>
<sequence length="218" mass="22888">MKVFGPGAPAAVRLTVALAVGVVAVAVVATTAGWPYAPAAGWIATAGVYLAWTWRLVGPMDDAQAKYHATKAHEEDATRRVSQVVVLLAAIGSLAGVGYLLAAESAKGGNVWAATVGVLSVTASWFSVHTIYALRYARLYYTDDSGGVDFNQDEEPNYVDFAYLAFTIGMTYQVSDTNLKTRAIRATALSQAMLSFLLGAIILAITINLVAGLVNLGG</sequence>
<protein>
    <submittedName>
        <fullName evidence="2">DUF1345 domain-containing protein</fullName>
    </submittedName>
</protein>
<dbReference type="RefSeq" id="WP_264071585.1">
    <property type="nucleotide sequence ID" value="NZ_JACKTY010000049.1"/>
</dbReference>
<keyword evidence="3" id="KW-1185">Reference proteome</keyword>
<comment type="caution">
    <text evidence="2">The sequence shown here is derived from an EMBL/GenBank/DDBJ whole genome shotgun (WGS) entry which is preliminary data.</text>
</comment>
<feature type="transmembrane region" description="Helical" evidence="1">
    <location>
        <begin position="84"/>
        <end position="103"/>
    </location>
</feature>
<feature type="transmembrane region" description="Helical" evidence="1">
    <location>
        <begin position="12"/>
        <end position="33"/>
    </location>
</feature>
<dbReference type="Pfam" id="PF07077">
    <property type="entry name" value="DUF1345"/>
    <property type="match status" value="1"/>
</dbReference>
<name>A0ABT3CLJ9_9MYCO</name>
<dbReference type="EMBL" id="JACKTY010000049">
    <property type="protein sequence ID" value="MCV7230327.1"/>
    <property type="molecule type" value="Genomic_DNA"/>
</dbReference>